<proteinExistence type="predicted"/>
<dbReference type="SMART" id="SM00288">
    <property type="entry name" value="VHS"/>
    <property type="match status" value="1"/>
</dbReference>
<dbReference type="InterPro" id="IPR044836">
    <property type="entry name" value="TOL_plant"/>
</dbReference>
<dbReference type="InterPro" id="IPR002014">
    <property type="entry name" value="VHS_dom"/>
</dbReference>
<feature type="compositionally biased region" description="Low complexity" evidence="1">
    <location>
        <begin position="380"/>
        <end position="391"/>
    </location>
</feature>
<feature type="compositionally biased region" description="Low complexity" evidence="1">
    <location>
        <begin position="468"/>
        <end position="479"/>
    </location>
</feature>
<reference evidence="3 4" key="1">
    <citation type="submission" date="2019-07" db="EMBL/GenBank/DDBJ databases">
        <title>Genomes of Cafeteria roenbergensis.</title>
        <authorList>
            <person name="Fischer M.G."/>
            <person name="Hackl T."/>
            <person name="Roman M."/>
        </authorList>
    </citation>
    <scope>NUCLEOTIDE SEQUENCE [LARGE SCALE GENOMIC DNA]</scope>
    <source>
        <strain evidence="3 4">BVI</strain>
    </source>
</reference>
<gene>
    <name evidence="3" type="ORF">FNF29_02464</name>
</gene>
<dbReference type="GO" id="GO:0035091">
    <property type="term" value="F:phosphatidylinositol binding"/>
    <property type="evidence" value="ECO:0007669"/>
    <property type="project" value="InterPro"/>
</dbReference>
<sequence>MASGHEALINRATAVALMQPDWEATMAISDAANQSPRSAQEIAGLLLAKLSQDNPKVAHLAVGVADSLAKNGTAAVHVALAESGTAASLGSLARKHAGRPLGEAAATLLQELAVAYGSASEPPLNTFGRARRAATADGVRFPPAPEAGSSGGVQPLALRAGAAAGAAPHAGAGAGADLAPPSGAGAVSYPGEPPAQPGAASADAAQEALLGQLGTVQEWSAEAASLLQEGGGRPSGVRPAAQSRFLALVDMLSQCQDRLIALIEAGLSGRLSDACLGASLEAQATLTELLPWIQGDAPPDREALARIAAAWHPRAGPGASAGAGAAGGAAAAPAPAAAAAGTTAGTAAGTAAGDDDLLGLFDSDAPAPAAAAAPAPPPAAAAAPTTAAAAADSRKRAGAPPAEGSALGTSDSFDPRDESGSHGAPTAAGGGAGSAGDEDDPFDPRGGDAPPPLATAASDSSFDPRGEPAAATAPAPAAADDVDAFEAYLAEQDAAT</sequence>
<evidence type="ECO:0000259" key="2">
    <source>
        <dbReference type="PROSITE" id="PS50179"/>
    </source>
</evidence>
<dbReference type="CDD" id="cd03561">
    <property type="entry name" value="VHS"/>
    <property type="match status" value="1"/>
</dbReference>
<dbReference type="Pfam" id="PF00790">
    <property type="entry name" value="VHS"/>
    <property type="match status" value="1"/>
</dbReference>
<evidence type="ECO:0000256" key="1">
    <source>
        <dbReference type="SAM" id="MobiDB-lite"/>
    </source>
</evidence>
<dbReference type="AlphaFoldDB" id="A0A5A8CML1"/>
<feature type="region of interest" description="Disordered" evidence="1">
    <location>
        <begin position="367"/>
        <end position="479"/>
    </location>
</feature>
<evidence type="ECO:0000313" key="3">
    <source>
        <dbReference type="EMBL" id="KAA0154242.1"/>
    </source>
</evidence>
<accession>A0A5A8CML1</accession>
<dbReference type="PROSITE" id="PS50179">
    <property type="entry name" value="VHS"/>
    <property type="match status" value="1"/>
</dbReference>
<dbReference type="PANTHER" id="PTHR45898">
    <property type="entry name" value="TOM1-LIKE PROTEIN"/>
    <property type="match status" value="1"/>
</dbReference>
<organism evidence="3 4">
    <name type="scientific">Cafeteria roenbergensis</name>
    <name type="common">Marine flagellate</name>
    <dbReference type="NCBI Taxonomy" id="33653"/>
    <lineage>
        <taxon>Eukaryota</taxon>
        <taxon>Sar</taxon>
        <taxon>Stramenopiles</taxon>
        <taxon>Bigyra</taxon>
        <taxon>Opalozoa</taxon>
        <taxon>Bicosoecida</taxon>
        <taxon>Cafeteriaceae</taxon>
        <taxon>Cafeteria</taxon>
    </lineage>
</organism>
<name>A0A5A8CML1_CAFRO</name>
<dbReference type="Proteomes" id="UP000323011">
    <property type="component" value="Unassembled WGS sequence"/>
</dbReference>
<dbReference type="Gene3D" id="1.25.40.90">
    <property type="match status" value="1"/>
</dbReference>
<evidence type="ECO:0000313" key="4">
    <source>
        <dbReference type="Proteomes" id="UP000323011"/>
    </source>
</evidence>
<dbReference type="InterPro" id="IPR008942">
    <property type="entry name" value="ENTH_VHS"/>
</dbReference>
<dbReference type="OMA" id="ENACGEM"/>
<dbReference type="GO" id="GO:0043130">
    <property type="term" value="F:ubiquitin binding"/>
    <property type="evidence" value="ECO:0007669"/>
    <property type="project" value="InterPro"/>
</dbReference>
<dbReference type="SUPFAM" id="SSF48464">
    <property type="entry name" value="ENTH/VHS domain"/>
    <property type="match status" value="1"/>
</dbReference>
<dbReference type="GO" id="GO:0043328">
    <property type="term" value="P:protein transport to vacuole involved in ubiquitin-dependent protein catabolic process via the multivesicular body sorting pathway"/>
    <property type="evidence" value="ECO:0007669"/>
    <property type="project" value="InterPro"/>
</dbReference>
<keyword evidence="4" id="KW-1185">Reference proteome</keyword>
<dbReference type="EMBL" id="VLTN01000012">
    <property type="protein sequence ID" value="KAA0154242.1"/>
    <property type="molecule type" value="Genomic_DNA"/>
</dbReference>
<feature type="region of interest" description="Disordered" evidence="1">
    <location>
        <begin position="183"/>
        <end position="203"/>
    </location>
</feature>
<protein>
    <recommendedName>
        <fullName evidence="2">VHS domain-containing protein</fullName>
    </recommendedName>
</protein>
<comment type="caution">
    <text evidence="3">The sequence shown here is derived from an EMBL/GenBank/DDBJ whole genome shotgun (WGS) entry which is preliminary data.</text>
</comment>
<feature type="domain" description="VHS" evidence="2">
    <location>
        <begin position="12"/>
        <end position="142"/>
    </location>
</feature>
<dbReference type="PANTHER" id="PTHR45898:SF4">
    <property type="entry name" value="TARGET OF MYB PROTEIN 1"/>
    <property type="match status" value="1"/>
</dbReference>